<sequence>MQERMRHISYLASLFLVLSILTPSITKLAHAVYEHEYRDCDKNGNLHVHEAELNCDFFKFHFSPQSPTLFFQELPLRVKSGTQNILSSYTFLSKFQKLHFVLRGPPTLHVY</sequence>
<organism evidence="1 2">
    <name type="scientific">Euzebyella marina</name>
    <dbReference type="NCBI Taxonomy" id="1761453"/>
    <lineage>
        <taxon>Bacteria</taxon>
        <taxon>Pseudomonadati</taxon>
        <taxon>Bacteroidota</taxon>
        <taxon>Flavobacteriia</taxon>
        <taxon>Flavobacteriales</taxon>
        <taxon>Flavobacteriaceae</taxon>
        <taxon>Euzebyella</taxon>
    </lineage>
</organism>
<dbReference type="OrthoDB" id="1449138at2"/>
<proteinExistence type="predicted"/>
<protein>
    <submittedName>
        <fullName evidence="1">Uncharacterized protein</fullName>
    </submittedName>
</protein>
<dbReference type="KEGG" id="emar:D1013_11680"/>
<reference evidence="1 2" key="1">
    <citation type="submission" date="2018-08" db="EMBL/GenBank/DDBJ databases">
        <title>The reduced genetic potential of extracellular carbohydrate catabolism in Euzebyella marina RN62, a Flavobacteriia bacterium isolated from the hadal water.</title>
        <authorList>
            <person name="Xue C."/>
        </authorList>
    </citation>
    <scope>NUCLEOTIDE SEQUENCE [LARGE SCALE GENOMIC DNA]</scope>
    <source>
        <strain evidence="1 2">RN62</strain>
    </source>
</reference>
<evidence type="ECO:0000313" key="1">
    <source>
        <dbReference type="EMBL" id="AYN67989.1"/>
    </source>
</evidence>
<name>A0A3G2L6R5_9FLAO</name>
<keyword evidence="2" id="KW-1185">Reference proteome</keyword>
<accession>A0A3G2L6R5</accession>
<dbReference type="AlphaFoldDB" id="A0A3G2L6R5"/>
<gene>
    <name evidence="1" type="ORF">D1013_11680</name>
</gene>
<dbReference type="EMBL" id="CP032050">
    <property type="protein sequence ID" value="AYN67989.1"/>
    <property type="molecule type" value="Genomic_DNA"/>
</dbReference>
<dbReference type="Proteomes" id="UP000276309">
    <property type="component" value="Chromosome"/>
</dbReference>
<evidence type="ECO:0000313" key="2">
    <source>
        <dbReference type="Proteomes" id="UP000276309"/>
    </source>
</evidence>